<dbReference type="Gramene" id="Os10t0397500-00">
    <property type="protein sequence ID" value="Os10t0397500-00"/>
    <property type="gene ID" value="Os10g0397500"/>
</dbReference>
<reference evidence="2 3" key="3">
    <citation type="journal article" date="2013" name="Rice">
        <title>Improvement of the Oryza sativa Nipponbare reference genome using next generation sequence and optical map data.</title>
        <authorList>
            <person name="Kawahara Y."/>
            <person name="de la Bastide M."/>
            <person name="Hamilton J.P."/>
            <person name="Kanamori H."/>
            <person name="McCombie W.R."/>
            <person name="Ouyang S."/>
            <person name="Schwartz D.C."/>
            <person name="Tanaka T."/>
            <person name="Wu J."/>
            <person name="Zhou S."/>
            <person name="Childs K.L."/>
            <person name="Davidson R.M."/>
            <person name="Lin H."/>
            <person name="Quesada-Ocampo L."/>
            <person name="Vaillancourt B."/>
            <person name="Sakai H."/>
            <person name="Lee S.S."/>
            <person name="Kim J."/>
            <person name="Numa H."/>
            <person name="Itoh T."/>
            <person name="Buell C.R."/>
            <person name="Matsumoto T."/>
        </authorList>
    </citation>
    <scope>NUCLEOTIDE SEQUENCE [LARGE SCALE GENOMIC DNA]</scope>
    <source>
        <strain evidence="3">cv. Nipponbare</strain>
    </source>
</reference>
<proteinExistence type="predicted"/>
<keyword evidence="3" id="KW-1185">Reference proteome</keyword>
<evidence type="ECO:0000256" key="1">
    <source>
        <dbReference type="SAM" id="MobiDB-lite"/>
    </source>
</evidence>
<feature type="compositionally biased region" description="Gly residues" evidence="1">
    <location>
        <begin position="25"/>
        <end position="51"/>
    </location>
</feature>
<gene>
    <name evidence="2" type="ordered locus">Os10g0397500</name>
    <name evidence="2" type="ORF">OSNPB_100397500</name>
</gene>
<feature type="compositionally biased region" description="Low complexity" evidence="1">
    <location>
        <begin position="52"/>
        <end position="71"/>
    </location>
</feature>
<accession>A0A0P0XU37</accession>
<evidence type="ECO:0000313" key="2">
    <source>
        <dbReference type="EMBL" id="BAT10720.1"/>
    </source>
</evidence>
<dbReference type="AlphaFoldDB" id="A0A0P0XU37"/>
<evidence type="ECO:0000313" key="3">
    <source>
        <dbReference type="Proteomes" id="UP000059680"/>
    </source>
</evidence>
<reference evidence="3" key="1">
    <citation type="journal article" date="2005" name="Nature">
        <title>The map-based sequence of the rice genome.</title>
        <authorList>
            <consortium name="International rice genome sequencing project (IRGSP)"/>
            <person name="Matsumoto T."/>
            <person name="Wu J."/>
            <person name="Kanamori H."/>
            <person name="Katayose Y."/>
            <person name="Fujisawa M."/>
            <person name="Namiki N."/>
            <person name="Mizuno H."/>
            <person name="Yamamoto K."/>
            <person name="Antonio B.A."/>
            <person name="Baba T."/>
            <person name="Sakata K."/>
            <person name="Nagamura Y."/>
            <person name="Aoki H."/>
            <person name="Arikawa K."/>
            <person name="Arita K."/>
            <person name="Bito T."/>
            <person name="Chiden Y."/>
            <person name="Fujitsuka N."/>
            <person name="Fukunaka R."/>
            <person name="Hamada M."/>
            <person name="Harada C."/>
            <person name="Hayashi A."/>
            <person name="Hijishita S."/>
            <person name="Honda M."/>
            <person name="Hosokawa S."/>
            <person name="Ichikawa Y."/>
            <person name="Idonuma A."/>
            <person name="Iijima M."/>
            <person name="Ikeda M."/>
            <person name="Ikeno M."/>
            <person name="Ito K."/>
            <person name="Ito S."/>
            <person name="Ito T."/>
            <person name="Ito Y."/>
            <person name="Ito Y."/>
            <person name="Iwabuchi A."/>
            <person name="Kamiya K."/>
            <person name="Karasawa W."/>
            <person name="Kurita K."/>
            <person name="Katagiri S."/>
            <person name="Kikuta A."/>
            <person name="Kobayashi H."/>
            <person name="Kobayashi N."/>
            <person name="Machita K."/>
            <person name="Maehara T."/>
            <person name="Masukawa M."/>
            <person name="Mizubayashi T."/>
            <person name="Mukai Y."/>
            <person name="Nagasaki H."/>
            <person name="Nagata Y."/>
            <person name="Naito S."/>
            <person name="Nakashima M."/>
            <person name="Nakama Y."/>
            <person name="Nakamichi Y."/>
            <person name="Nakamura M."/>
            <person name="Meguro A."/>
            <person name="Negishi M."/>
            <person name="Ohta I."/>
            <person name="Ohta T."/>
            <person name="Okamoto M."/>
            <person name="Ono N."/>
            <person name="Saji S."/>
            <person name="Sakaguchi M."/>
            <person name="Sakai K."/>
            <person name="Shibata M."/>
            <person name="Shimokawa T."/>
            <person name="Song J."/>
            <person name="Takazaki Y."/>
            <person name="Terasawa K."/>
            <person name="Tsugane M."/>
            <person name="Tsuji K."/>
            <person name="Ueda S."/>
            <person name="Waki K."/>
            <person name="Yamagata H."/>
            <person name="Yamamoto M."/>
            <person name="Yamamoto S."/>
            <person name="Yamane H."/>
            <person name="Yoshiki S."/>
            <person name="Yoshihara R."/>
            <person name="Yukawa K."/>
            <person name="Zhong H."/>
            <person name="Yano M."/>
            <person name="Yuan Q."/>
            <person name="Ouyang S."/>
            <person name="Liu J."/>
            <person name="Jones K.M."/>
            <person name="Gansberger K."/>
            <person name="Moffat K."/>
            <person name="Hill J."/>
            <person name="Bera J."/>
            <person name="Fadrosh D."/>
            <person name="Jin S."/>
            <person name="Johri S."/>
            <person name="Kim M."/>
            <person name="Overton L."/>
            <person name="Reardon M."/>
            <person name="Tsitrin T."/>
            <person name="Vuong H."/>
            <person name="Weaver B."/>
            <person name="Ciecko A."/>
            <person name="Tallon L."/>
            <person name="Jackson J."/>
            <person name="Pai G."/>
            <person name="Aken S.V."/>
            <person name="Utterback T."/>
            <person name="Reidmuller S."/>
            <person name="Feldblyum T."/>
            <person name="Hsiao J."/>
            <person name="Zismann V."/>
            <person name="Iobst S."/>
            <person name="de Vazeille A.R."/>
            <person name="Buell C.R."/>
            <person name="Ying K."/>
            <person name="Li Y."/>
            <person name="Lu T."/>
            <person name="Huang Y."/>
            <person name="Zhao Q."/>
            <person name="Feng Q."/>
            <person name="Zhang L."/>
            <person name="Zhu J."/>
            <person name="Weng Q."/>
            <person name="Mu J."/>
            <person name="Lu Y."/>
            <person name="Fan D."/>
            <person name="Liu Y."/>
            <person name="Guan J."/>
            <person name="Zhang Y."/>
            <person name="Yu S."/>
            <person name="Liu X."/>
            <person name="Zhang Y."/>
            <person name="Hong G."/>
            <person name="Han B."/>
            <person name="Choisne N."/>
            <person name="Demange N."/>
            <person name="Orjeda G."/>
            <person name="Samain S."/>
            <person name="Cattolico L."/>
            <person name="Pelletier E."/>
            <person name="Couloux A."/>
            <person name="Segurens B."/>
            <person name="Wincker P."/>
            <person name="D'Hont A."/>
            <person name="Scarpelli C."/>
            <person name="Weissenbach J."/>
            <person name="Salanoubat M."/>
            <person name="Quetier F."/>
            <person name="Yu Y."/>
            <person name="Kim H.R."/>
            <person name="Rambo T."/>
            <person name="Currie J."/>
            <person name="Collura K."/>
            <person name="Luo M."/>
            <person name="Yang T."/>
            <person name="Ammiraju J.S.S."/>
            <person name="Engler F."/>
            <person name="Soderlund C."/>
            <person name="Wing R.A."/>
            <person name="Palmer L.E."/>
            <person name="de la Bastide M."/>
            <person name="Spiegel L."/>
            <person name="Nascimento L."/>
            <person name="Zutavern T."/>
            <person name="O'Shaughnessy A."/>
            <person name="Dike S."/>
            <person name="Dedhia N."/>
            <person name="Preston R."/>
            <person name="Balija V."/>
            <person name="McCombie W.R."/>
            <person name="Chow T."/>
            <person name="Chen H."/>
            <person name="Chung M."/>
            <person name="Chen C."/>
            <person name="Shaw J."/>
            <person name="Wu H."/>
            <person name="Hsiao K."/>
            <person name="Chao Y."/>
            <person name="Chu M."/>
            <person name="Cheng C."/>
            <person name="Hour A."/>
            <person name="Lee P."/>
            <person name="Lin S."/>
            <person name="Lin Y."/>
            <person name="Liou J."/>
            <person name="Liu S."/>
            <person name="Hsing Y."/>
            <person name="Raghuvanshi S."/>
            <person name="Mohanty A."/>
            <person name="Bharti A.K."/>
            <person name="Gaur A."/>
            <person name="Gupta V."/>
            <person name="Kumar D."/>
            <person name="Ravi V."/>
            <person name="Vij S."/>
            <person name="Kapur A."/>
            <person name="Khurana P."/>
            <person name="Khurana P."/>
            <person name="Khurana J.P."/>
            <person name="Tyagi A.K."/>
            <person name="Gaikwad K."/>
            <person name="Singh A."/>
            <person name="Dalal V."/>
            <person name="Srivastava S."/>
            <person name="Dixit A."/>
            <person name="Pal A.K."/>
            <person name="Ghazi I.A."/>
            <person name="Yadav M."/>
            <person name="Pandit A."/>
            <person name="Bhargava A."/>
            <person name="Sureshbabu K."/>
            <person name="Batra K."/>
            <person name="Sharma T.R."/>
            <person name="Mohapatra T."/>
            <person name="Singh N.K."/>
            <person name="Messing J."/>
            <person name="Nelson A.B."/>
            <person name="Fuks G."/>
            <person name="Kavchok S."/>
            <person name="Keizer G."/>
            <person name="Linton E."/>
            <person name="Llaca V."/>
            <person name="Song R."/>
            <person name="Tanyolac B."/>
            <person name="Young S."/>
            <person name="Ho-Il K."/>
            <person name="Hahn J.H."/>
            <person name="Sangsakoo G."/>
            <person name="Vanavichit A."/>
            <person name="de Mattos Luiz.A.T."/>
            <person name="Zimmer P.D."/>
            <person name="Malone G."/>
            <person name="Dellagostin O."/>
            <person name="de Oliveira A.C."/>
            <person name="Bevan M."/>
            <person name="Bancroft I."/>
            <person name="Minx P."/>
            <person name="Cordum H."/>
            <person name="Wilson R."/>
            <person name="Cheng Z."/>
            <person name="Jin W."/>
            <person name="Jiang J."/>
            <person name="Leong S.A."/>
            <person name="Iwama H."/>
            <person name="Gojobori T."/>
            <person name="Itoh T."/>
            <person name="Niimura Y."/>
            <person name="Fujii Y."/>
            <person name="Habara T."/>
            <person name="Sakai H."/>
            <person name="Sato Y."/>
            <person name="Wilson G."/>
            <person name="Kumar K."/>
            <person name="McCouch S."/>
            <person name="Juretic N."/>
            <person name="Hoen D."/>
            <person name="Wright S."/>
            <person name="Bruskiewich R."/>
            <person name="Bureau T."/>
            <person name="Miyao A."/>
            <person name="Hirochika H."/>
            <person name="Nishikawa T."/>
            <person name="Kadowaki K."/>
            <person name="Sugiura M."/>
            <person name="Burr B."/>
            <person name="Sasaki T."/>
        </authorList>
    </citation>
    <scope>NUCLEOTIDE SEQUENCE [LARGE SCALE GENOMIC DNA]</scope>
    <source>
        <strain evidence="3">cv. Nipponbare</strain>
    </source>
</reference>
<sequence>MAASVPEAEVVAGVRRRGKQLHGGRSAGASGGGRSGARAGAGGGGSSGPGGAAPLPSPSSSSSSSLAPAPATAGKENSSPPPARGRWGCRRAAPDESLSGSAKAMIAAASTFDMMDDKVASAAEWGRGETDAAEAASELELEMMRSRFYSSGF</sequence>
<dbReference type="Proteomes" id="UP000059680">
    <property type="component" value="Chromosome 10"/>
</dbReference>
<name>A0A0P0XU37_ORYSJ</name>
<reference evidence="2 3" key="2">
    <citation type="journal article" date="2013" name="Plant Cell Physiol.">
        <title>Rice Annotation Project Database (RAP-DB): an integrative and interactive database for rice genomics.</title>
        <authorList>
            <person name="Sakai H."/>
            <person name="Lee S.S."/>
            <person name="Tanaka T."/>
            <person name="Numa H."/>
            <person name="Kim J."/>
            <person name="Kawahara Y."/>
            <person name="Wakimoto H."/>
            <person name="Yang C.C."/>
            <person name="Iwamoto M."/>
            <person name="Abe T."/>
            <person name="Yamada Y."/>
            <person name="Muto A."/>
            <person name="Inokuchi H."/>
            <person name="Ikemura T."/>
            <person name="Matsumoto T."/>
            <person name="Sasaki T."/>
            <person name="Itoh T."/>
        </authorList>
    </citation>
    <scope>NUCLEOTIDE SEQUENCE [LARGE SCALE GENOMIC DNA]</scope>
    <source>
        <strain evidence="3">cv. Nipponbare</strain>
    </source>
</reference>
<dbReference type="InParanoid" id="A0A0P0XU37"/>
<dbReference type="OMA" id="ARSRTKW"/>
<organism evidence="2 3">
    <name type="scientific">Oryza sativa subsp. japonica</name>
    <name type="common">Rice</name>
    <dbReference type="NCBI Taxonomy" id="39947"/>
    <lineage>
        <taxon>Eukaryota</taxon>
        <taxon>Viridiplantae</taxon>
        <taxon>Streptophyta</taxon>
        <taxon>Embryophyta</taxon>
        <taxon>Tracheophyta</taxon>
        <taxon>Spermatophyta</taxon>
        <taxon>Magnoliopsida</taxon>
        <taxon>Liliopsida</taxon>
        <taxon>Poales</taxon>
        <taxon>Poaceae</taxon>
        <taxon>BOP clade</taxon>
        <taxon>Oryzoideae</taxon>
        <taxon>Oryzeae</taxon>
        <taxon>Oryzinae</taxon>
        <taxon>Oryza</taxon>
        <taxon>Oryza sativa</taxon>
    </lineage>
</organism>
<dbReference type="PaxDb" id="39947-A0A0P0XU37"/>
<protein>
    <submittedName>
        <fullName evidence="2">Os10g0397500 protein</fullName>
    </submittedName>
</protein>
<feature type="region of interest" description="Disordered" evidence="1">
    <location>
        <begin position="1"/>
        <end position="100"/>
    </location>
</feature>
<dbReference type="EMBL" id="AP014966">
    <property type="protein sequence ID" value="BAT10720.1"/>
    <property type="molecule type" value="Genomic_DNA"/>
</dbReference>